<feature type="compositionally biased region" description="Basic residues" evidence="1">
    <location>
        <begin position="56"/>
        <end position="69"/>
    </location>
</feature>
<dbReference type="AlphaFoldDB" id="I1R575"/>
<sequence length="123" mass="13670">PHPPGRRLLLPPRRVLPLCPRRARRCVPAPRPAGLGEEARCGCRRRLPPGGAPRRGAPRQRRQVRRRAVIRQGGRGDGRGVPPLPRRQHPAIGDAPRARPHRVRRLLPLRRHCAPAADHAAAV</sequence>
<evidence type="ECO:0000313" key="2">
    <source>
        <dbReference type="EnsemblPlants" id="ORGLA12G0068100.1"/>
    </source>
</evidence>
<feature type="region of interest" description="Disordered" evidence="1">
    <location>
        <begin position="44"/>
        <end position="100"/>
    </location>
</feature>
<dbReference type="Proteomes" id="UP000007306">
    <property type="component" value="Chromosome 12"/>
</dbReference>
<proteinExistence type="predicted"/>
<evidence type="ECO:0000313" key="3">
    <source>
        <dbReference type="Proteomes" id="UP000007306"/>
    </source>
</evidence>
<accession>I1R575</accession>
<name>I1R575_ORYGL</name>
<dbReference type="EnsemblPlants" id="ORGLA12G0068100.1">
    <property type="protein sequence ID" value="ORGLA12G0068100.1"/>
    <property type="gene ID" value="ORGLA12G0068100"/>
</dbReference>
<reference evidence="2" key="1">
    <citation type="submission" date="2015-06" db="UniProtKB">
        <authorList>
            <consortium name="EnsemblPlants"/>
        </authorList>
    </citation>
    <scope>IDENTIFICATION</scope>
</reference>
<dbReference type="HOGENOM" id="CLU_2021202_0_0_1"/>
<evidence type="ECO:0000256" key="1">
    <source>
        <dbReference type="SAM" id="MobiDB-lite"/>
    </source>
</evidence>
<dbReference type="Gramene" id="ORGLA12G0068100.1">
    <property type="protein sequence ID" value="ORGLA12G0068100.1"/>
    <property type="gene ID" value="ORGLA12G0068100"/>
</dbReference>
<keyword evidence="3" id="KW-1185">Reference proteome</keyword>
<organism evidence="2 3">
    <name type="scientific">Oryza glaberrima</name>
    <name type="common">African rice</name>
    <dbReference type="NCBI Taxonomy" id="4538"/>
    <lineage>
        <taxon>Eukaryota</taxon>
        <taxon>Viridiplantae</taxon>
        <taxon>Streptophyta</taxon>
        <taxon>Embryophyta</taxon>
        <taxon>Tracheophyta</taxon>
        <taxon>Spermatophyta</taxon>
        <taxon>Magnoliopsida</taxon>
        <taxon>Liliopsida</taxon>
        <taxon>Poales</taxon>
        <taxon>Poaceae</taxon>
        <taxon>BOP clade</taxon>
        <taxon>Oryzoideae</taxon>
        <taxon>Oryzeae</taxon>
        <taxon>Oryzinae</taxon>
        <taxon>Oryza</taxon>
    </lineage>
</organism>
<reference evidence="2 3" key="2">
    <citation type="submission" date="2018-04" db="EMBL/GenBank/DDBJ databases">
        <title>OglaRS2 (Oryza glaberrima Reference Sequence Version 2).</title>
        <authorList>
            <person name="Zhang J."/>
            <person name="Kudrna D."/>
            <person name="Lee S."/>
            <person name="Talag J."/>
            <person name="Rajasekar S."/>
            <person name="Wing R.A."/>
        </authorList>
    </citation>
    <scope>NUCLEOTIDE SEQUENCE [LARGE SCALE GENOMIC DNA]</scope>
    <source>
        <strain evidence="2 3">cv. IRGC 96717</strain>
    </source>
</reference>
<protein>
    <submittedName>
        <fullName evidence="2">Uncharacterized protein</fullName>
    </submittedName>
</protein>